<sequence length="125" mass="14340">MRIWMRDEAETAEPLPNGKGLSSGQDVQEIKNDTSKVEDQEEKDVKPGAAKVEDKDKDVKPDPAKIEKQKEKDVKPDAGVKKVIDKELLKAYRYFDRNIAGYIKAEDLRMLIHNLGKFYSHRNVK</sequence>
<feature type="domain" description="EF-hand" evidence="2">
    <location>
        <begin position="83"/>
        <end position="118"/>
    </location>
</feature>
<accession>A0AA38C774</accession>
<dbReference type="InterPro" id="IPR002048">
    <property type="entry name" value="EF_hand_dom"/>
</dbReference>
<dbReference type="OMA" id="RIWMRDE"/>
<dbReference type="PANTHER" id="PTHR14304:SF11">
    <property type="entry name" value="SAP DOMAIN-CONTAINING PROTEIN"/>
    <property type="match status" value="1"/>
</dbReference>
<comment type="caution">
    <text evidence="3">The sequence shown here is derived from an EMBL/GenBank/DDBJ whole genome shotgun (WGS) entry which is preliminary data.</text>
</comment>
<keyword evidence="4" id="KW-1185">Reference proteome</keyword>
<dbReference type="EMBL" id="JAHRHJ020000044">
    <property type="protein sequence ID" value="KAH9294515.1"/>
    <property type="molecule type" value="Genomic_DNA"/>
</dbReference>
<dbReference type="InterPro" id="IPR025224">
    <property type="entry name" value="CCAR1/CCAR2"/>
</dbReference>
<proteinExistence type="predicted"/>
<dbReference type="GO" id="GO:0006355">
    <property type="term" value="P:regulation of DNA-templated transcription"/>
    <property type="evidence" value="ECO:0007669"/>
    <property type="project" value="InterPro"/>
</dbReference>
<feature type="compositionally biased region" description="Basic and acidic residues" evidence="1">
    <location>
        <begin position="28"/>
        <end position="76"/>
    </location>
</feature>
<feature type="region of interest" description="Disordered" evidence="1">
    <location>
        <begin position="1"/>
        <end position="76"/>
    </location>
</feature>
<dbReference type="PANTHER" id="PTHR14304">
    <property type="entry name" value="CELL DIVISION CYCLE AND APOPTOSIS REGULATOR PROTEIN"/>
    <property type="match status" value="1"/>
</dbReference>
<dbReference type="Proteomes" id="UP000824469">
    <property type="component" value="Unassembled WGS sequence"/>
</dbReference>
<gene>
    <name evidence="3" type="ORF">KI387_040275</name>
</gene>
<reference evidence="3 4" key="1">
    <citation type="journal article" date="2021" name="Nat. Plants">
        <title>The Taxus genome provides insights into paclitaxel biosynthesis.</title>
        <authorList>
            <person name="Xiong X."/>
            <person name="Gou J."/>
            <person name="Liao Q."/>
            <person name="Li Y."/>
            <person name="Zhou Q."/>
            <person name="Bi G."/>
            <person name="Li C."/>
            <person name="Du R."/>
            <person name="Wang X."/>
            <person name="Sun T."/>
            <person name="Guo L."/>
            <person name="Liang H."/>
            <person name="Lu P."/>
            <person name="Wu Y."/>
            <person name="Zhang Z."/>
            <person name="Ro D.K."/>
            <person name="Shang Y."/>
            <person name="Huang S."/>
            <person name="Yan J."/>
        </authorList>
    </citation>
    <scope>NUCLEOTIDE SEQUENCE [LARGE SCALE GENOMIC DNA]</scope>
    <source>
        <strain evidence="3">Ta-2019</strain>
    </source>
</reference>
<dbReference type="GO" id="GO:0005509">
    <property type="term" value="F:calcium ion binding"/>
    <property type="evidence" value="ECO:0007669"/>
    <property type="project" value="InterPro"/>
</dbReference>
<name>A0AA38C774_TAXCH</name>
<evidence type="ECO:0000256" key="1">
    <source>
        <dbReference type="SAM" id="MobiDB-lite"/>
    </source>
</evidence>
<dbReference type="AlphaFoldDB" id="A0AA38C774"/>
<dbReference type="PROSITE" id="PS50222">
    <property type="entry name" value="EF_HAND_2"/>
    <property type="match status" value="1"/>
</dbReference>
<evidence type="ECO:0000259" key="2">
    <source>
        <dbReference type="PROSITE" id="PS50222"/>
    </source>
</evidence>
<dbReference type="SUPFAM" id="SSF47473">
    <property type="entry name" value="EF-hand"/>
    <property type="match status" value="1"/>
</dbReference>
<evidence type="ECO:0000313" key="4">
    <source>
        <dbReference type="Proteomes" id="UP000824469"/>
    </source>
</evidence>
<dbReference type="GO" id="GO:0005634">
    <property type="term" value="C:nucleus"/>
    <property type="evidence" value="ECO:0007669"/>
    <property type="project" value="TreeGrafter"/>
</dbReference>
<evidence type="ECO:0000313" key="3">
    <source>
        <dbReference type="EMBL" id="KAH9294515.1"/>
    </source>
</evidence>
<feature type="non-terminal residue" evidence="3">
    <location>
        <position position="125"/>
    </location>
</feature>
<dbReference type="InterPro" id="IPR011992">
    <property type="entry name" value="EF-hand-dom_pair"/>
</dbReference>
<organism evidence="3 4">
    <name type="scientific">Taxus chinensis</name>
    <name type="common">Chinese yew</name>
    <name type="synonym">Taxus wallichiana var. chinensis</name>
    <dbReference type="NCBI Taxonomy" id="29808"/>
    <lineage>
        <taxon>Eukaryota</taxon>
        <taxon>Viridiplantae</taxon>
        <taxon>Streptophyta</taxon>
        <taxon>Embryophyta</taxon>
        <taxon>Tracheophyta</taxon>
        <taxon>Spermatophyta</taxon>
        <taxon>Pinopsida</taxon>
        <taxon>Pinidae</taxon>
        <taxon>Conifers II</taxon>
        <taxon>Cupressales</taxon>
        <taxon>Taxaceae</taxon>
        <taxon>Taxus</taxon>
    </lineage>
</organism>
<protein>
    <recommendedName>
        <fullName evidence="2">EF-hand domain-containing protein</fullName>
    </recommendedName>
</protein>